<feature type="compositionally biased region" description="Low complexity" evidence="1">
    <location>
        <begin position="1"/>
        <end position="12"/>
    </location>
</feature>
<sequence>MSSDIFSSLSSSTGYSRQNSRSSMSNTDSKKWQVEIDCRVRGCKVRLYRRYCGGVFAYHWALTCEWDDGYKATFEAMDEDGTLTARWKQGEVEENSDDGEKYKWKIWRGFW</sequence>
<gene>
    <name evidence="2" type="ORF">MNOR_LOCUS37290</name>
</gene>
<organism evidence="2 3">
    <name type="scientific">Meganyctiphanes norvegica</name>
    <name type="common">Northern krill</name>
    <name type="synonym">Thysanopoda norvegica</name>
    <dbReference type="NCBI Taxonomy" id="48144"/>
    <lineage>
        <taxon>Eukaryota</taxon>
        <taxon>Metazoa</taxon>
        <taxon>Ecdysozoa</taxon>
        <taxon>Arthropoda</taxon>
        <taxon>Crustacea</taxon>
        <taxon>Multicrustacea</taxon>
        <taxon>Malacostraca</taxon>
        <taxon>Eumalacostraca</taxon>
        <taxon>Eucarida</taxon>
        <taxon>Euphausiacea</taxon>
        <taxon>Euphausiidae</taxon>
        <taxon>Meganyctiphanes</taxon>
    </lineage>
</organism>
<reference evidence="2 3" key="1">
    <citation type="submission" date="2024-05" db="EMBL/GenBank/DDBJ databases">
        <authorList>
            <person name="Wallberg A."/>
        </authorList>
    </citation>
    <scope>NUCLEOTIDE SEQUENCE [LARGE SCALE GENOMIC DNA]</scope>
</reference>
<evidence type="ECO:0000256" key="1">
    <source>
        <dbReference type="SAM" id="MobiDB-lite"/>
    </source>
</evidence>
<protein>
    <submittedName>
        <fullName evidence="2">Uncharacterized protein</fullName>
    </submittedName>
</protein>
<dbReference type="Proteomes" id="UP001497623">
    <property type="component" value="Unassembled WGS sequence"/>
</dbReference>
<name>A0AAV2SJV8_MEGNR</name>
<comment type="caution">
    <text evidence="2">The sequence shown here is derived from an EMBL/GenBank/DDBJ whole genome shotgun (WGS) entry which is preliminary data.</text>
</comment>
<keyword evidence="3" id="KW-1185">Reference proteome</keyword>
<evidence type="ECO:0000313" key="2">
    <source>
        <dbReference type="EMBL" id="CAL4197568.1"/>
    </source>
</evidence>
<dbReference type="EMBL" id="CAXKWB010073887">
    <property type="protein sequence ID" value="CAL4197568.1"/>
    <property type="molecule type" value="Genomic_DNA"/>
</dbReference>
<feature type="region of interest" description="Disordered" evidence="1">
    <location>
        <begin position="1"/>
        <end position="30"/>
    </location>
</feature>
<proteinExistence type="predicted"/>
<feature type="non-terminal residue" evidence="2">
    <location>
        <position position="111"/>
    </location>
</feature>
<feature type="compositionally biased region" description="Polar residues" evidence="1">
    <location>
        <begin position="13"/>
        <end position="27"/>
    </location>
</feature>
<dbReference type="AlphaFoldDB" id="A0AAV2SJV8"/>
<evidence type="ECO:0000313" key="3">
    <source>
        <dbReference type="Proteomes" id="UP001497623"/>
    </source>
</evidence>
<accession>A0AAV2SJV8</accession>